<dbReference type="PROSITE" id="PS50075">
    <property type="entry name" value="CARRIER"/>
    <property type="match status" value="1"/>
</dbReference>
<evidence type="ECO:0000256" key="2">
    <source>
        <dbReference type="ARBA" id="ARBA00022553"/>
    </source>
</evidence>
<keyword evidence="6" id="KW-1185">Reference proteome</keyword>
<proteinExistence type="predicted"/>
<dbReference type="Pfam" id="PF00550">
    <property type="entry name" value="PP-binding"/>
    <property type="match status" value="1"/>
</dbReference>
<dbReference type="InterPro" id="IPR020806">
    <property type="entry name" value="PKS_PP-bd"/>
</dbReference>
<dbReference type="Pfam" id="PF13193">
    <property type="entry name" value="AMP-binding_C"/>
    <property type="match status" value="1"/>
</dbReference>
<dbReference type="Proteomes" id="UP001595701">
    <property type="component" value="Unassembled WGS sequence"/>
</dbReference>
<evidence type="ECO:0000313" key="6">
    <source>
        <dbReference type="Proteomes" id="UP001595701"/>
    </source>
</evidence>
<accession>A0ABV7SDE8</accession>
<dbReference type="InterPro" id="IPR000873">
    <property type="entry name" value="AMP-dep_synth/lig_dom"/>
</dbReference>
<dbReference type="InterPro" id="IPR009081">
    <property type="entry name" value="PP-bd_ACP"/>
</dbReference>
<feature type="domain" description="Carrier" evidence="4">
    <location>
        <begin position="557"/>
        <end position="632"/>
    </location>
</feature>
<comment type="caution">
    <text evidence="5">The sequence shown here is derived from an EMBL/GenBank/DDBJ whole genome shotgun (WGS) entry which is preliminary data.</text>
</comment>
<dbReference type="SUPFAM" id="SSF47336">
    <property type="entry name" value="ACP-like"/>
    <property type="match status" value="1"/>
</dbReference>
<feature type="region of interest" description="Disordered" evidence="3">
    <location>
        <begin position="532"/>
        <end position="555"/>
    </location>
</feature>
<dbReference type="SMART" id="SM00823">
    <property type="entry name" value="PKS_PP"/>
    <property type="match status" value="1"/>
</dbReference>
<feature type="compositionally biased region" description="Basic residues" evidence="3">
    <location>
        <begin position="653"/>
        <end position="662"/>
    </location>
</feature>
<evidence type="ECO:0000256" key="1">
    <source>
        <dbReference type="ARBA" id="ARBA00022450"/>
    </source>
</evidence>
<feature type="region of interest" description="Disordered" evidence="3">
    <location>
        <begin position="1"/>
        <end position="32"/>
    </location>
</feature>
<dbReference type="Gene3D" id="1.10.1200.10">
    <property type="entry name" value="ACP-like"/>
    <property type="match status" value="1"/>
</dbReference>
<evidence type="ECO:0000256" key="3">
    <source>
        <dbReference type="SAM" id="MobiDB-lite"/>
    </source>
</evidence>
<sequence length="673" mass="70321">MATPTLTAPSGPSAGTPRPAGEGESLPVGPRPPVHELVAGFARTGPARTAVSCGASSIAYGDLNAWAARVAAALTEAGVRRGGRVGVLVEPSLAMVAAVLGAMRCGAAYVPLDVSNPDLRLAEILTDAQVDAVLVTDATRRRLTGLDVPLVAAGSTREPAAGSASGAARGREPESPGVPVAADDAAYLIYTSGSTGEPKGVVVEHGQLAASTLARRTVYPGPPVFLLVSPLAFDSSVAGLWGTLTAGGHLVVATSDEVRDPERLVELVERHQVTQLLCVPSLYSVLLDAARSLGGERLSSLETVVVAGEPLPPELVDRHFALRTGPTALVNEYGPTEATVWASYRRFDVPGPVSIGRPVPGATLHLLDEELRPVPPGAEGELFIGGAGVSRGYHGRPEATARAFLDDPFTDTPGARMYRTGDRARWNADGTLAFLGRRDHQVKIRGHRVELPMIEAQLSALPGVREAVVVPDTASSVLTAFVLAPSDPAPAPESLREQLVARLPAVMVPARIVRLDAFPRTVNGKADRAALRTRADERQPLPGAAQAVAPTHAAESAPQGDLTARVSAAWAEVLNAPHVPLDVNFFDLGGHSLAMFRLREALERHTGRRPPVIALFKHTTVAAQVAMLHDGDGSTEGADADADAAASAERRAAARRARALRARRQDPAQEAAK</sequence>
<dbReference type="SUPFAM" id="SSF56801">
    <property type="entry name" value="Acetyl-CoA synthetase-like"/>
    <property type="match status" value="1"/>
</dbReference>
<dbReference type="InterPro" id="IPR036736">
    <property type="entry name" value="ACP-like_sf"/>
</dbReference>
<dbReference type="CDD" id="cd05930">
    <property type="entry name" value="A_NRPS"/>
    <property type="match status" value="1"/>
</dbReference>
<dbReference type="InterPro" id="IPR020845">
    <property type="entry name" value="AMP-binding_CS"/>
</dbReference>
<dbReference type="PRINTS" id="PR00154">
    <property type="entry name" value="AMPBINDING"/>
</dbReference>
<dbReference type="EMBL" id="JBHRWR010000009">
    <property type="protein sequence ID" value="MFC3574949.1"/>
    <property type="molecule type" value="Genomic_DNA"/>
</dbReference>
<keyword evidence="2" id="KW-0597">Phosphoprotein</keyword>
<dbReference type="PANTHER" id="PTHR45527">
    <property type="entry name" value="NONRIBOSOMAL PEPTIDE SYNTHETASE"/>
    <property type="match status" value="1"/>
</dbReference>
<organism evidence="5 6">
    <name type="scientific">Streptomyces yaanensis</name>
    <dbReference type="NCBI Taxonomy" id="1142239"/>
    <lineage>
        <taxon>Bacteria</taxon>
        <taxon>Bacillati</taxon>
        <taxon>Actinomycetota</taxon>
        <taxon>Actinomycetes</taxon>
        <taxon>Kitasatosporales</taxon>
        <taxon>Streptomycetaceae</taxon>
        <taxon>Streptomyces</taxon>
    </lineage>
</organism>
<feature type="compositionally biased region" description="Low complexity" evidence="3">
    <location>
        <begin position="157"/>
        <end position="168"/>
    </location>
</feature>
<keyword evidence="1" id="KW-0596">Phosphopantetheine</keyword>
<feature type="compositionally biased region" description="Basic and acidic residues" evidence="3">
    <location>
        <begin position="663"/>
        <end position="673"/>
    </location>
</feature>
<feature type="region of interest" description="Disordered" evidence="3">
    <location>
        <begin position="157"/>
        <end position="178"/>
    </location>
</feature>
<feature type="compositionally biased region" description="Polar residues" evidence="3">
    <location>
        <begin position="1"/>
        <end position="10"/>
    </location>
</feature>
<dbReference type="InterPro" id="IPR042099">
    <property type="entry name" value="ANL_N_sf"/>
</dbReference>
<dbReference type="PANTHER" id="PTHR45527:SF1">
    <property type="entry name" value="FATTY ACID SYNTHASE"/>
    <property type="match status" value="1"/>
</dbReference>
<dbReference type="InterPro" id="IPR020459">
    <property type="entry name" value="AMP-binding"/>
</dbReference>
<dbReference type="RefSeq" id="WP_310768651.1">
    <property type="nucleotide sequence ID" value="NZ_JBHRWR010000009.1"/>
</dbReference>
<dbReference type="InterPro" id="IPR045851">
    <property type="entry name" value="AMP-bd_C_sf"/>
</dbReference>
<dbReference type="InterPro" id="IPR010071">
    <property type="entry name" value="AA_adenyl_dom"/>
</dbReference>
<dbReference type="PROSITE" id="PS00455">
    <property type="entry name" value="AMP_BINDING"/>
    <property type="match status" value="1"/>
</dbReference>
<gene>
    <name evidence="5" type="ORF">ACFOZ0_17025</name>
</gene>
<evidence type="ECO:0000313" key="5">
    <source>
        <dbReference type="EMBL" id="MFC3574949.1"/>
    </source>
</evidence>
<dbReference type="Pfam" id="PF00501">
    <property type="entry name" value="AMP-binding"/>
    <property type="match status" value="1"/>
</dbReference>
<dbReference type="InterPro" id="IPR025110">
    <property type="entry name" value="AMP-bd_C"/>
</dbReference>
<evidence type="ECO:0000259" key="4">
    <source>
        <dbReference type="PROSITE" id="PS50075"/>
    </source>
</evidence>
<dbReference type="Gene3D" id="3.30.300.30">
    <property type="match status" value="1"/>
</dbReference>
<protein>
    <submittedName>
        <fullName evidence="5">Non-ribosomal peptide synthetase</fullName>
    </submittedName>
</protein>
<feature type="region of interest" description="Disordered" evidence="3">
    <location>
        <begin position="632"/>
        <end position="673"/>
    </location>
</feature>
<reference evidence="6" key="1">
    <citation type="journal article" date="2019" name="Int. J. Syst. Evol. Microbiol.">
        <title>The Global Catalogue of Microorganisms (GCM) 10K type strain sequencing project: providing services to taxonomists for standard genome sequencing and annotation.</title>
        <authorList>
            <consortium name="The Broad Institute Genomics Platform"/>
            <consortium name="The Broad Institute Genome Sequencing Center for Infectious Disease"/>
            <person name="Wu L."/>
            <person name="Ma J."/>
        </authorList>
    </citation>
    <scope>NUCLEOTIDE SEQUENCE [LARGE SCALE GENOMIC DNA]</scope>
    <source>
        <strain evidence="6">CGMCC 4.7035</strain>
    </source>
</reference>
<dbReference type="Gene3D" id="3.40.50.12780">
    <property type="entry name" value="N-terminal domain of ligase-like"/>
    <property type="match status" value="1"/>
</dbReference>
<name>A0ABV7SDE8_9ACTN</name>
<dbReference type="NCBIfam" id="TIGR01733">
    <property type="entry name" value="AA-adenyl-dom"/>
    <property type="match status" value="1"/>
</dbReference>